<accession>A0A540W9L3</accession>
<dbReference type="PANTHER" id="PTHR48098:SF1">
    <property type="entry name" value="DIACYLGLYCEROL ACYLTRANSFERASE_MYCOLYLTRANSFERASE AG85A"/>
    <property type="match status" value="1"/>
</dbReference>
<name>A0A540W9L3_9ACTN</name>
<dbReference type="InterPro" id="IPR000801">
    <property type="entry name" value="Esterase-like"/>
</dbReference>
<dbReference type="Gene3D" id="3.40.50.1820">
    <property type="entry name" value="alpha/beta hydrolase"/>
    <property type="match status" value="1"/>
</dbReference>
<dbReference type="OrthoDB" id="3670437at2"/>
<feature type="compositionally biased region" description="Basic residues" evidence="1">
    <location>
        <begin position="18"/>
        <end position="28"/>
    </location>
</feature>
<dbReference type="GO" id="GO:0016747">
    <property type="term" value="F:acyltransferase activity, transferring groups other than amino-acyl groups"/>
    <property type="evidence" value="ECO:0007669"/>
    <property type="project" value="TreeGrafter"/>
</dbReference>
<dbReference type="InterPro" id="IPR029058">
    <property type="entry name" value="AB_hydrolase_fold"/>
</dbReference>
<dbReference type="EMBL" id="VIGB01000003">
    <property type="protein sequence ID" value="TQF05713.1"/>
    <property type="molecule type" value="Genomic_DNA"/>
</dbReference>
<protein>
    <recommendedName>
        <fullName evidence="4">Esterase</fullName>
    </recommendedName>
</protein>
<gene>
    <name evidence="2" type="ORF">E6W39_30150</name>
</gene>
<feature type="compositionally biased region" description="Pro residues" evidence="1">
    <location>
        <begin position="46"/>
        <end position="57"/>
    </location>
</feature>
<dbReference type="AlphaFoldDB" id="A0A540W9L3"/>
<evidence type="ECO:0000256" key="1">
    <source>
        <dbReference type="SAM" id="MobiDB-lite"/>
    </source>
</evidence>
<feature type="compositionally biased region" description="Low complexity" evidence="1">
    <location>
        <begin position="101"/>
        <end position="129"/>
    </location>
</feature>
<evidence type="ECO:0008006" key="4">
    <source>
        <dbReference type="Google" id="ProtNLM"/>
    </source>
</evidence>
<dbReference type="SUPFAM" id="SSF53474">
    <property type="entry name" value="alpha/beta-Hydrolases"/>
    <property type="match status" value="1"/>
</dbReference>
<evidence type="ECO:0000313" key="2">
    <source>
        <dbReference type="EMBL" id="TQF05713.1"/>
    </source>
</evidence>
<dbReference type="InterPro" id="IPR050583">
    <property type="entry name" value="Mycobacterial_A85_antigen"/>
</dbReference>
<organism evidence="2 3">
    <name type="scientific">Kitasatospora acidiphila</name>
    <dbReference type="NCBI Taxonomy" id="2567942"/>
    <lineage>
        <taxon>Bacteria</taxon>
        <taxon>Bacillati</taxon>
        <taxon>Actinomycetota</taxon>
        <taxon>Actinomycetes</taxon>
        <taxon>Kitasatosporales</taxon>
        <taxon>Streptomycetaceae</taxon>
        <taxon>Kitasatospora</taxon>
    </lineage>
</organism>
<feature type="region of interest" description="Disordered" evidence="1">
    <location>
        <begin position="101"/>
        <end position="135"/>
    </location>
</feature>
<dbReference type="Proteomes" id="UP000319103">
    <property type="component" value="Unassembled WGS sequence"/>
</dbReference>
<dbReference type="Pfam" id="PF00756">
    <property type="entry name" value="Esterase"/>
    <property type="match status" value="1"/>
</dbReference>
<keyword evidence="3" id="KW-1185">Reference proteome</keyword>
<feature type="compositionally biased region" description="Polar residues" evidence="1">
    <location>
        <begin position="58"/>
        <end position="67"/>
    </location>
</feature>
<proteinExistence type="predicted"/>
<reference evidence="2 3" key="1">
    <citation type="submission" date="2019-06" db="EMBL/GenBank/DDBJ databases">
        <title>Description of Kitasatospora acidophila sp. nov. isolated from pine grove soil, and reclassification of Streptomyces novaecaesareae to Kitasatospora novaeceasareae comb. nov.</title>
        <authorList>
            <person name="Kim M.J."/>
        </authorList>
    </citation>
    <scope>NUCLEOTIDE SEQUENCE [LARGE SCALE GENOMIC DNA]</scope>
    <source>
        <strain evidence="2 3">MMS16-CNU292</strain>
    </source>
</reference>
<evidence type="ECO:0000313" key="3">
    <source>
        <dbReference type="Proteomes" id="UP000319103"/>
    </source>
</evidence>
<feature type="region of interest" description="Disordered" evidence="1">
    <location>
        <begin position="1"/>
        <end position="67"/>
    </location>
</feature>
<sequence length="407" mass="43226">MPKPHRRLTDGPLGRNRCGPRCRHKICTSRRPVSGRRGPGSFGPGIHPPAGSPPTVQPRPSRSRVFSSTAVVLALATALTACGGSDDGKKSAADAAKGASAAASPNGSAAPSGAASSQPSASPSASDSKVLMPTGPATQLTKAHDTAAGPIMMTTLAGPKSGVTAKVWIWLPPEYNDPKYADYGFPVLTLYAGGQSNGYNTWTDDQLPIQVEDEQLVKQGKAAPFIMVMPVQNLVSNEHQTLDCSDIPGQPKMETWMTQDVPDFVRANFRTLKSRDGWGLMGASTGAFCSAKLAMQHPDQYKAAVPIDGYFDPDSSFWKGHEAERLANSPDVLVSQSKADVRMLATAGGATPDEVRLVKNWVAKAAPPLKIDYYEQPGGKHLTSHFKKMIPDTLQWLTKNMAGPSAP</sequence>
<comment type="caution">
    <text evidence="2">The sequence shown here is derived from an EMBL/GenBank/DDBJ whole genome shotgun (WGS) entry which is preliminary data.</text>
</comment>
<dbReference type="PANTHER" id="PTHR48098">
    <property type="entry name" value="ENTEROCHELIN ESTERASE-RELATED"/>
    <property type="match status" value="1"/>
</dbReference>